<accession>A0A0K2GGV0</accession>
<proteinExistence type="predicted"/>
<dbReference type="Proteomes" id="UP000069205">
    <property type="component" value="Chromosome"/>
</dbReference>
<protein>
    <submittedName>
        <fullName evidence="1">Uncharacterized protein</fullName>
    </submittedName>
</protein>
<dbReference type="KEGG" id="nmv:NITMOv2_3795"/>
<reference evidence="1 2" key="1">
    <citation type="journal article" date="2015" name="Proc. Natl. Acad. Sci. U.S.A.">
        <title>Expanded metabolic versatility of ubiquitous nitrite-oxidizing bacteria from the genus Nitrospira.</title>
        <authorList>
            <person name="Koch H."/>
            <person name="Lucker S."/>
            <person name="Albertsen M."/>
            <person name="Kitzinger K."/>
            <person name="Herbold C."/>
            <person name="Spieck E."/>
            <person name="Nielsen P.H."/>
            <person name="Wagner M."/>
            <person name="Daims H."/>
        </authorList>
    </citation>
    <scope>NUCLEOTIDE SEQUENCE [LARGE SCALE GENOMIC DNA]</scope>
    <source>
        <strain evidence="1 2">NSP M-1</strain>
    </source>
</reference>
<dbReference type="EMBL" id="CP011801">
    <property type="protein sequence ID" value="ALA60185.1"/>
    <property type="molecule type" value="Genomic_DNA"/>
</dbReference>
<keyword evidence="2" id="KW-1185">Reference proteome</keyword>
<dbReference type="PATRIC" id="fig|42253.5.peg.3742"/>
<organism evidence="1 2">
    <name type="scientific">Nitrospira moscoviensis</name>
    <dbReference type="NCBI Taxonomy" id="42253"/>
    <lineage>
        <taxon>Bacteria</taxon>
        <taxon>Pseudomonadati</taxon>
        <taxon>Nitrospirota</taxon>
        <taxon>Nitrospiria</taxon>
        <taxon>Nitrospirales</taxon>
        <taxon>Nitrospiraceae</taxon>
        <taxon>Nitrospira</taxon>
    </lineage>
</organism>
<name>A0A0K2GGV0_NITMO</name>
<gene>
    <name evidence="1" type="ORF">NITMOv2_3795</name>
</gene>
<sequence length="80" mass="9309">MADAFLDHRYDDEFLAENLEPDLLAYLKTRADRSGRTLLGQIEYEYLVNRGLVVPDPHDHEGPARARTFRRMKEGRLLHG</sequence>
<dbReference type="AlphaFoldDB" id="A0A0K2GGV0"/>
<dbReference type="STRING" id="42253.NITMOv2_3795"/>
<evidence type="ECO:0000313" key="1">
    <source>
        <dbReference type="EMBL" id="ALA60185.1"/>
    </source>
</evidence>
<evidence type="ECO:0000313" key="2">
    <source>
        <dbReference type="Proteomes" id="UP000069205"/>
    </source>
</evidence>